<dbReference type="PANTHER" id="PTHR22911">
    <property type="entry name" value="ACYL-MALONYL CONDENSING ENZYME-RELATED"/>
    <property type="match status" value="1"/>
</dbReference>
<keyword evidence="4" id="KW-1185">Reference proteome</keyword>
<feature type="transmembrane region" description="Helical" evidence="1">
    <location>
        <begin position="117"/>
        <end position="134"/>
    </location>
</feature>
<feature type="domain" description="EamA" evidence="2">
    <location>
        <begin position="152"/>
        <end position="287"/>
    </location>
</feature>
<dbReference type="InterPro" id="IPR000620">
    <property type="entry name" value="EamA_dom"/>
</dbReference>
<keyword evidence="1" id="KW-0472">Membrane</keyword>
<name>A0A1M5GKL2_9BACT</name>
<evidence type="ECO:0000313" key="3">
    <source>
        <dbReference type="EMBL" id="SHG04226.1"/>
    </source>
</evidence>
<keyword evidence="1" id="KW-0812">Transmembrane</keyword>
<proteinExistence type="predicted"/>
<accession>A0A1M5GKL2</accession>
<feature type="transmembrane region" description="Helical" evidence="1">
    <location>
        <begin position="271"/>
        <end position="290"/>
    </location>
</feature>
<feature type="transmembrane region" description="Helical" evidence="1">
    <location>
        <begin position="244"/>
        <end position="264"/>
    </location>
</feature>
<evidence type="ECO:0000259" key="2">
    <source>
        <dbReference type="Pfam" id="PF00892"/>
    </source>
</evidence>
<dbReference type="Proteomes" id="UP000184076">
    <property type="component" value="Unassembled WGS sequence"/>
</dbReference>
<feature type="transmembrane region" description="Helical" evidence="1">
    <location>
        <begin position="181"/>
        <end position="200"/>
    </location>
</feature>
<dbReference type="PANTHER" id="PTHR22911:SF137">
    <property type="entry name" value="SOLUTE CARRIER FAMILY 35 MEMBER G2-RELATED"/>
    <property type="match status" value="1"/>
</dbReference>
<feature type="domain" description="EamA" evidence="2">
    <location>
        <begin position="2"/>
        <end position="133"/>
    </location>
</feature>
<gene>
    <name evidence="3" type="ORF">SAMN02745206_03153</name>
</gene>
<reference evidence="4" key="1">
    <citation type="submission" date="2016-11" db="EMBL/GenBank/DDBJ databases">
        <authorList>
            <person name="Varghese N."/>
            <person name="Submissions S."/>
        </authorList>
    </citation>
    <scope>NUCLEOTIDE SEQUENCE [LARGE SCALE GENOMIC DNA]</scope>
    <source>
        <strain evidence="4">DSM 9756</strain>
    </source>
</reference>
<dbReference type="AlphaFoldDB" id="A0A1M5GKL2"/>
<dbReference type="GO" id="GO:0016020">
    <property type="term" value="C:membrane"/>
    <property type="evidence" value="ECO:0007669"/>
    <property type="project" value="InterPro"/>
</dbReference>
<keyword evidence="1" id="KW-1133">Transmembrane helix</keyword>
<evidence type="ECO:0000313" key="4">
    <source>
        <dbReference type="Proteomes" id="UP000184076"/>
    </source>
</evidence>
<feature type="transmembrane region" description="Helical" evidence="1">
    <location>
        <begin position="60"/>
        <end position="80"/>
    </location>
</feature>
<protein>
    <submittedName>
        <fullName evidence="3">EamA-like transporter family protein</fullName>
    </submittedName>
</protein>
<dbReference type="RefSeq" id="WP_073041164.1">
    <property type="nucleotide sequence ID" value="NZ_FQVB01000038.1"/>
</dbReference>
<dbReference type="OrthoDB" id="5762785at2"/>
<dbReference type="SUPFAM" id="SSF103481">
    <property type="entry name" value="Multidrug resistance efflux transporter EmrE"/>
    <property type="match status" value="2"/>
</dbReference>
<dbReference type="Gene3D" id="1.10.3730.20">
    <property type="match status" value="1"/>
</dbReference>
<feature type="transmembrane region" description="Helical" evidence="1">
    <location>
        <begin position="220"/>
        <end position="238"/>
    </location>
</feature>
<feature type="transmembrane region" description="Helical" evidence="1">
    <location>
        <begin position="92"/>
        <end position="111"/>
    </location>
</feature>
<dbReference type="EMBL" id="FQVB01000038">
    <property type="protein sequence ID" value="SHG04226.1"/>
    <property type="molecule type" value="Genomic_DNA"/>
</dbReference>
<sequence length="291" mass="31965">MKWVVLSLLTAGASASTDAWTKRFFGHRSTMEMAAFPLAYSLPLFLGSLPFVTVPPLDAVFWWSFAVSIPLNCVSFYLYMAAIRVSPLSLTLPFLSFTPVFMILTGFLVLGEVPSPWAVAGMLAVVLGGYLLNAPSMRHGLLGPFSAMRAEKGTILMVAVACIYSLSAVVGKKAILHSSPLFFGMFFFPLQNFLLMLWAFMSRRVDRRFFLSRGSVCRGALVGLFYYLHVLCHVWAISLTQASYMIALKRLSVLFGLIYGGLLFKEEHLGWRFTGGLLMVGGAAAVVLGGR</sequence>
<evidence type="ECO:0000256" key="1">
    <source>
        <dbReference type="SAM" id="Phobius"/>
    </source>
</evidence>
<dbReference type="InterPro" id="IPR037185">
    <property type="entry name" value="EmrE-like"/>
</dbReference>
<dbReference type="Pfam" id="PF00892">
    <property type="entry name" value="EamA"/>
    <property type="match status" value="2"/>
</dbReference>
<feature type="transmembrane region" description="Helical" evidence="1">
    <location>
        <begin position="155"/>
        <end position="175"/>
    </location>
</feature>
<dbReference type="STRING" id="1121391.SAMN02745206_03153"/>
<organism evidence="3 4">
    <name type="scientific">Desulfacinum infernum DSM 9756</name>
    <dbReference type="NCBI Taxonomy" id="1121391"/>
    <lineage>
        <taxon>Bacteria</taxon>
        <taxon>Pseudomonadati</taxon>
        <taxon>Thermodesulfobacteriota</taxon>
        <taxon>Syntrophobacteria</taxon>
        <taxon>Syntrophobacterales</taxon>
        <taxon>Syntrophobacteraceae</taxon>
        <taxon>Desulfacinum</taxon>
    </lineage>
</organism>